<dbReference type="AlphaFoldDB" id="A0A5Q0H4S5"/>
<dbReference type="InterPro" id="IPR023213">
    <property type="entry name" value="CAT-like_dom_sf"/>
</dbReference>
<gene>
    <name evidence="2" type="ORF">EKG83_31075</name>
</gene>
<dbReference type="InterPro" id="IPR001242">
    <property type="entry name" value="Condensation_dom"/>
</dbReference>
<dbReference type="EMBL" id="CP034550">
    <property type="protein sequence ID" value="QFZ21238.1"/>
    <property type="molecule type" value="Genomic_DNA"/>
</dbReference>
<dbReference type="Gene3D" id="3.30.559.30">
    <property type="entry name" value="Nonribosomal peptide synthetase, condensation domain"/>
    <property type="match status" value="1"/>
</dbReference>
<sequence length="467" mass="51293">MDEGFTSERIAVPFSGPGAGTAPLAWGQKAIMKDMRVTGWTHNNSGAHPLPDGLTVADVAERLGRLMGKHPALRMRLGTDDEGRPCQEVVGSGEIDLEVFTFADDLDRSAAVDFGNRLWFDWMMEPLSPWLLRMAVMQHRGAAVYLVLTVGHLVADGVGTLLLMTDLGIGELADQEVDPNAVWTVDLARREQTPALRRISDRAMRYWEEQLRPLPPTTFGEPKHPGRLGHRYWHGRFISPAAHLAVVALAQRTRTDTSRVLLAVIATAIGRVTGITPLTTSVIVSNRFRPGLSDVIASLSQDSVLTLDLDGTVDDVVGRARRETTRAWMQAYYDPDQLDELIARLDAERGYPAEVTCRISDRRFSTRPRAEAAARGAAVTREAVRAALPETLLSWDGYLDHTRAPDQLFISVEDRPDVVHLQCLFDMAVLTSEEVEAVLRGVEEVAVEAAFEAGVPTRVDVPGVVVG</sequence>
<proteinExistence type="predicted"/>
<dbReference type="Pfam" id="PF00668">
    <property type="entry name" value="Condensation"/>
    <property type="match status" value="1"/>
</dbReference>
<dbReference type="OrthoDB" id="5194982at2"/>
<feature type="domain" description="Condensation" evidence="1">
    <location>
        <begin position="52"/>
        <end position="296"/>
    </location>
</feature>
<protein>
    <submittedName>
        <fullName evidence="2">Condensation protein</fullName>
    </submittedName>
</protein>
<dbReference type="RefSeq" id="WP_033432075.1">
    <property type="nucleotide sequence ID" value="NZ_CP034550.1"/>
</dbReference>
<dbReference type="GO" id="GO:0003824">
    <property type="term" value="F:catalytic activity"/>
    <property type="evidence" value="ECO:0007669"/>
    <property type="project" value="InterPro"/>
</dbReference>
<dbReference type="Proteomes" id="UP000325787">
    <property type="component" value="Chromosome"/>
</dbReference>
<reference evidence="3" key="1">
    <citation type="journal article" date="2021" name="Curr. Microbiol.">
        <title>Complete genome of nocamycin-producing strain Saccharothrix syringae NRRL B-16468 reveals the biosynthetic potential for secondary metabolites.</title>
        <authorList>
            <person name="Mo X."/>
            <person name="Yang S."/>
        </authorList>
    </citation>
    <scope>NUCLEOTIDE SEQUENCE [LARGE SCALE GENOMIC DNA]</scope>
    <source>
        <strain evidence="3">ATCC 51364 / DSM 43886 / JCM 6844 / KCTC 9398 / NBRC 14523 / NRRL B-16468 / INA 2240</strain>
    </source>
</reference>
<evidence type="ECO:0000259" key="1">
    <source>
        <dbReference type="Pfam" id="PF00668"/>
    </source>
</evidence>
<evidence type="ECO:0000313" key="3">
    <source>
        <dbReference type="Proteomes" id="UP000325787"/>
    </source>
</evidence>
<dbReference type="SUPFAM" id="SSF52777">
    <property type="entry name" value="CoA-dependent acyltransferases"/>
    <property type="match status" value="2"/>
</dbReference>
<keyword evidence="3" id="KW-1185">Reference proteome</keyword>
<evidence type="ECO:0000313" key="2">
    <source>
        <dbReference type="EMBL" id="QFZ21238.1"/>
    </source>
</evidence>
<name>A0A5Q0H4S5_SACSY</name>
<organism evidence="2 3">
    <name type="scientific">Saccharothrix syringae</name>
    <name type="common">Nocardiopsis syringae</name>
    <dbReference type="NCBI Taxonomy" id="103733"/>
    <lineage>
        <taxon>Bacteria</taxon>
        <taxon>Bacillati</taxon>
        <taxon>Actinomycetota</taxon>
        <taxon>Actinomycetes</taxon>
        <taxon>Pseudonocardiales</taxon>
        <taxon>Pseudonocardiaceae</taxon>
        <taxon>Saccharothrix</taxon>
    </lineage>
</organism>
<dbReference type="KEGG" id="ssyi:EKG83_31075"/>
<dbReference type="Gene3D" id="3.30.559.10">
    <property type="entry name" value="Chloramphenicol acetyltransferase-like domain"/>
    <property type="match status" value="1"/>
</dbReference>
<accession>A0A5Q0H4S5</accession>
<dbReference type="GO" id="GO:0008610">
    <property type="term" value="P:lipid biosynthetic process"/>
    <property type="evidence" value="ECO:0007669"/>
    <property type="project" value="UniProtKB-ARBA"/>
</dbReference>